<evidence type="ECO:0000313" key="2">
    <source>
        <dbReference type="EMBL" id="KAF9787266.1"/>
    </source>
</evidence>
<dbReference type="PANTHER" id="PTHR47691">
    <property type="entry name" value="REGULATOR-RELATED"/>
    <property type="match status" value="1"/>
</dbReference>
<reference evidence="2" key="2">
    <citation type="submission" date="2020-11" db="EMBL/GenBank/DDBJ databases">
        <authorList>
            <consortium name="DOE Joint Genome Institute"/>
            <person name="Kuo A."/>
            <person name="Miyauchi S."/>
            <person name="Kiss E."/>
            <person name="Drula E."/>
            <person name="Kohler A."/>
            <person name="Sanchez-Garcia M."/>
            <person name="Andreopoulos B."/>
            <person name="Barry K.W."/>
            <person name="Bonito G."/>
            <person name="Buee M."/>
            <person name="Carver A."/>
            <person name="Chen C."/>
            <person name="Cichocki N."/>
            <person name="Clum A."/>
            <person name="Culley D."/>
            <person name="Crous P.W."/>
            <person name="Fauchery L."/>
            <person name="Girlanda M."/>
            <person name="Hayes R."/>
            <person name="Keri Z."/>
            <person name="Labutti K."/>
            <person name="Lipzen A."/>
            <person name="Lombard V."/>
            <person name="Magnuson J."/>
            <person name="Maillard F."/>
            <person name="Morin E."/>
            <person name="Murat C."/>
            <person name="Nolan M."/>
            <person name="Ohm R."/>
            <person name="Pangilinan J."/>
            <person name="Pereira M."/>
            <person name="Perotto S."/>
            <person name="Peter M."/>
            <person name="Riley R."/>
            <person name="Sitrit Y."/>
            <person name="Stielow B."/>
            <person name="Szollosi G."/>
            <person name="Zifcakova L."/>
            <person name="Stursova M."/>
            <person name="Spatafora J.W."/>
            <person name="Tedersoo L."/>
            <person name="Vaario L.-M."/>
            <person name="Yamada A."/>
            <person name="Yan M."/>
            <person name="Wang P."/>
            <person name="Xu J."/>
            <person name="Bruns T."/>
            <person name="Baldrian P."/>
            <person name="Vilgalys R."/>
            <person name="Henrissat B."/>
            <person name="Grigoriev I.V."/>
            <person name="Hibbett D."/>
            <person name="Nagy L.G."/>
            <person name="Martin F.M."/>
        </authorList>
    </citation>
    <scope>NUCLEOTIDE SEQUENCE</scope>
    <source>
        <strain evidence="2">UH-Tt-Lm1</strain>
    </source>
</reference>
<dbReference type="InterPro" id="IPR019734">
    <property type="entry name" value="TPR_rpt"/>
</dbReference>
<dbReference type="OrthoDB" id="1534087at2759"/>
<protein>
    <recommendedName>
        <fullName evidence="4">AAA+ ATPase domain-containing protein</fullName>
    </recommendedName>
</protein>
<organism evidence="2 3">
    <name type="scientific">Thelephora terrestris</name>
    <dbReference type="NCBI Taxonomy" id="56493"/>
    <lineage>
        <taxon>Eukaryota</taxon>
        <taxon>Fungi</taxon>
        <taxon>Dikarya</taxon>
        <taxon>Basidiomycota</taxon>
        <taxon>Agaricomycotina</taxon>
        <taxon>Agaricomycetes</taxon>
        <taxon>Thelephorales</taxon>
        <taxon>Thelephoraceae</taxon>
        <taxon>Thelephora</taxon>
    </lineage>
</organism>
<evidence type="ECO:0000313" key="3">
    <source>
        <dbReference type="Proteomes" id="UP000736335"/>
    </source>
</evidence>
<feature type="region of interest" description="Disordered" evidence="1">
    <location>
        <begin position="1"/>
        <end position="38"/>
    </location>
</feature>
<dbReference type="AlphaFoldDB" id="A0A9P6HI92"/>
<dbReference type="InterPro" id="IPR027417">
    <property type="entry name" value="P-loop_NTPase"/>
</dbReference>
<keyword evidence="3" id="KW-1185">Reference proteome</keyword>
<dbReference type="SMART" id="SM00028">
    <property type="entry name" value="TPR"/>
    <property type="match status" value="3"/>
</dbReference>
<comment type="caution">
    <text evidence="2">The sequence shown here is derived from an EMBL/GenBank/DDBJ whole genome shotgun (WGS) entry which is preliminary data.</text>
</comment>
<evidence type="ECO:0000256" key="1">
    <source>
        <dbReference type="SAM" id="MobiDB-lite"/>
    </source>
</evidence>
<gene>
    <name evidence="2" type="ORF">BJ322DRAFT_712430</name>
</gene>
<reference evidence="2" key="1">
    <citation type="journal article" date="2020" name="Nat. Commun.">
        <title>Large-scale genome sequencing of mycorrhizal fungi provides insights into the early evolution of symbiotic traits.</title>
        <authorList>
            <person name="Miyauchi S."/>
            <person name="Kiss E."/>
            <person name="Kuo A."/>
            <person name="Drula E."/>
            <person name="Kohler A."/>
            <person name="Sanchez-Garcia M."/>
            <person name="Morin E."/>
            <person name="Andreopoulos B."/>
            <person name="Barry K.W."/>
            <person name="Bonito G."/>
            <person name="Buee M."/>
            <person name="Carver A."/>
            <person name="Chen C."/>
            <person name="Cichocki N."/>
            <person name="Clum A."/>
            <person name="Culley D."/>
            <person name="Crous P.W."/>
            <person name="Fauchery L."/>
            <person name="Girlanda M."/>
            <person name="Hayes R.D."/>
            <person name="Keri Z."/>
            <person name="LaButti K."/>
            <person name="Lipzen A."/>
            <person name="Lombard V."/>
            <person name="Magnuson J."/>
            <person name="Maillard F."/>
            <person name="Murat C."/>
            <person name="Nolan M."/>
            <person name="Ohm R.A."/>
            <person name="Pangilinan J."/>
            <person name="Pereira M.F."/>
            <person name="Perotto S."/>
            <person name="Peter M."/>
            <person name="Pfister S."/>
            <person name="Riley R."/>
            <person name="Sitrit Y."/>
            <person name="Stielow J.B."/>
            <person name="Szollosi G."/>
            <person name="Zifcakova L."/>
            <person name="Stursova M."/>
            <person name="Spatafora J.W."/>
            <person name="Tedersoo L."/>
            <person name="Vaario L.M."/>
            <person name="Yamada A."/>
            <person name="Yan M."/>
            <person name="Wang P."/>
            <person name="Xu J."/>
            <person name="Bruns T."/>
            <person name="Baldrian P."/>
            <person name="Vilgalys R."/>
            <person name="Dunand C."/>
            <person name="Henrissat B."/>
            <person name="Grigoriev I.V."/>
            <person name="Hibbett D."/>
            <person name="Nagy L.G."/>
            <person name="Martin F.M."/>
        </authorList>
    </citation>
    <scope>NUCLEOTIDE SEQUENCE</scope>
    <source>
        <strain evidence="2">UH-Tt-Lm1</strain>
    </source>
</reference>
<proteinExistence type="predicted"/>
<dbReference type="Gene3D" id="3.40.50.300">
    <property type="entry name" value="P-loop containing nucleotide triphosphate hydrolases"/>
    <property type="match status" value="1"/>
</dbReference>
<dbReference type="Proteomes" id="UP000736335">
    <property type="component" value="Unassembled WGS sequence"/>
</dbReference>
<name>A0A9P6HI92_9AGAM</name>
<dbReference type="Gene3D" id="1.25.40.10">
    <property type="entry name" value="Tetratricopeptide repeat domain"/>
    <property type="match status" value="2"/>
</dbReference>
<dbReference type="PANTHER" id="PTHR47691:SF3">
    <property type="entry name" value="HTH-TYPE TRANSCRIPTIONAL REGULATOR RV0890C-RELATED"/>
    <property type="match status" value="1"/>
</dbReference>
<dbReference type="InterPro" id="IPR011990">
    <property type="entry name" value="TPR-like_helical_dom_sf"/>
</dbReference>
<accession>A0A9P6HI92</accession>
<sequence>MLKDRKDTGQNRAAHASAPRDSPPPSSGSKQTIASDIRRDVVRSRTIVSEVQRDVTDTHAMVTDIHRTFVTSPKERIEGRSRLAQETISGESPPPPPRACFGRDELIAKIIDLAENLTPIALIGPGGIGKTSIALTVLHNDRIKQRFGGTRRFIRCDEFPASFAYFLRRLSEVIGAGIKNPENLNSLRSSLSSVEMVIILDNAESILDPRGVDAEKIYDVVEELSHFSNICLCITSRISTIPTDCKTIEIPTLWIGPARDTFYRIYQHGEPSDLVDDILEQLDFHPLSITLLATVAHHNKWRTGQLSEEWGRRRTSVLKTEHNKSLAATIELSLASPMFQQLGSDARELLGVVAFFPQGVDESNLDWLFPTVSNRSNIFNGFCVLSLTHRSGRFVTMLAPLRDYLSPKDPISSPLLCTTKRCYFARMSARVSPNSPGFEDTRWIKSEDVNVEYLLDVFASIDPNSDNAWEACINFMRHMFWHKQRLVVLRPKIEALPDDHHSKPDCLLELSQLFRSVGHHTANKEVLTQASNLWRKREGGYRTAETLMYLAFTNRALSLYQEGISQARESLKICERLNHKLGQAHSLRCLAWMLRDDNQLDAAKTAASRAIDIFTEIRVDGYGLCQSHRALGVICHSKGEMEEAIGHFEIALGMASASNWPKELFWNHYCMAELFFDEGRFDNAHSRVERAKSHTADDLYLEGRGMQLEATFFHKQGRLGEAQAEALGAVEVFEKVGNTLELEKCRGLLRDIRRGLDEPVVIHGLGSDGLGHQ</sequence>
<dbReference type="EMBL" id="WIUZ02000005">
    <property type="protein sequence ID" value="KAF9787266.1"/>
    <property type="molecule type" value="Genomic_DNA"/>
</dbReference>
<dbReference type="SUPFAM" id="SSF48452">
    <property type="entry name" value="TPR-like"/>
    <property type="match status" value="1"/>
</dbReference>
<dbReference type="SUPFAM" id="SSF52540">
    <property type="entry name" value="P-loop containing nucleoside triphosphate hydrolases"/>
    <property type="match status" value="1"/>
</dbReference>
<evidence type="ECO:0008006" key="4">
    <source>
        <dbReference type="Google" id="ProtNLM"/>
    </source>
</evidence>